<name>A0A5D0NDG5_9ACTN</name>
<evidence type="ECO:0000256" key="3">
    <source>
        <dbReference type="SAM" id="MobiDB-lite"/>
    </source>
</evidence>
<accession>A0A5D0NDG5</accession>
<dbReference type="InterPro" id="IPR000873">
    <property type="entry name" value="AMP-dep_synth/lig_dom"/>
</dbReference>
<feature type="domain" description="AMP-dependent synthetase/ligase" evidence="4">
    <location>
        <begin position="106"/>
        <end position="470"/>
    </location>
</feature>
<dbReference type="Gene3D" id="3.30.300.30">
    <property type="match status" value="1"/>
</dbReference>
<dbReference type="STRING" id="1220554.GCA_001552135_01730"/>
<evidence type="ECO:0000256" key="2">
    <source>
        <dbReference type="ARBA" id="ARBA00022598"/>
    </source>
</evidence>
<sequence>MVVRGGQHGRDGFRADARRDGPAAHAPRAGAVLGHRRRDLPGRPGPLGPVRAAPDLPVHRRAPGGHLPARRARRLRPGGAVRPDGQRRALRGLRSPTTVLLYEHIENGARRRPADPALVCGGRATTYAELDAAARRIRAVLAATTEPGDRIAVLSDNRAEFVQLLFAVPGAGRTLVLLNPRSGPAELADAVRRSGARVLVTEPAFADGLAAWRGSVPLREVVWMDAAPDGSADPDWARWLDADPVDAWPVLDDASDAWLIYTSGTTGRSKGVVLSHRAVSAAAAGFLLALRPRGGMRMLMPFSLSHVTAHAAVAVFAAGGTLVLQRRFRPADYLRAIGEHRVTIAAVAPAMLAMLLAEPELERADLARLDVLFYGSSPINPDLIRATMRAFPGVSLVQAYGQTESTGAAVWLDAEAHRRGADGEEWLLGCAGRPGPLVGMRLVDESGRDVPSGVPGEVLLRADQVMSRYWDDPESTRAALSPDGWLRTGDVGVLHESGVLRLVDRKKDLIISGGENVSSVEVENALLAHPDVREAAVVGVPDPVLGEAVCAVVVRRPGSSLDEDAVVAHARAELASYKKPRIVRFVDALPRNAAGKVLKQELRPRR</sequence>
<gene>
    <name evidence="6" type="ORF">FXF69_32275</name>
</gene>
<dbReference type="InterPro" id="IPR042099">
    <property type="entry name" value="ANL_N_sf"/>
</dbReference>
<keyword evidence="2 6" id="KW-0436">Ligase</keyword>
<keyword evidence="7" id="KW-1185">Reference proteome</keyword>
<dbReference type="InterPro" id="IPR020845">
    <property type="entry name" value="AMP-binding_CS"/>
</dbReference>
<evidence type="ECO:0000313" key="6">
    <source>
        <dbReference type="EMBL" id="TYB42480.1"/>
    </source>
</evidence>
<dbReference type="PROSITE" id="PS00455">
    <property type="entry name" value="AMP_BINDING"/>
    <property type="match status" value="1"/>
</dbReference>
<dbReference type="AlphaFoldDB" id="A0A5D0NDG5"/>
<dbReference type="EMBL" id="VSFG01000008">
    <property type="protein sequence ID" value="TYB42480.1"/>
    <property type="molecule type" value="Genomic_DNA"/>
</dbReference>
<dbReference type="GO" id="GO:0016878">
    <property type="term" value="F:acid-thiol ligase activity"/>
    <property type="evidence" value="ECO:0007669"/>
    <property type="project" value="UniProtKB-ARBA"/>
</dbReference>
<protein>
    <submittedName>
        <fullName evidence="6">Long-chain fatty acid--CoA ligase</fullName>
    </submittedName>
</protein>
<feature type="compositionally biased region" description="Low complexity" evidence="3">
    <location>
        <begin position="23"/>
        <end position="33"/>
    </location>
</feature>
<evidence type="ECO:0000259" key="5">
    <source>
        <dbReference type="Pfam" id="PF13193"/>
    </source>
</evidence>
<comment type="similarity">
    <text evidence="1">Belongs to the ATP-dependent AMP-binding enzyme family.</text>
</comment>
<reference evidence="6 7" key="1">
    <citation type="submission" date="2019-08" db="EMBL/GenBank/DDBJ databases">
        <title>Actinomadura sp. nov. CYP1-5 isolated from mountain soil.</title>
        <authorList>
            <person name="Songsumanus A."/>
            <person name="Kuncharoen N."/>
            <person name="Kudo T."/>
            <person name="Yuki M."/>
            <person name="Igarashi Y."/>
            <person name="Tanasupawat S."/>
        </authorList>
    </citation>
    <scope>NUCLEOTIDE SEQUENCE [LARGE SCALE GENOMIC DNA]</scope>
    <source>
        <strain evidence="6 7">JCM 14158</strain>
    </source>
</reference>
<dbReference type="FunFam" id="3.30.300.30:FF:000008">
    <property type="entry name" value="2,3-dihydroxybenzoate-AMP ligase"/>
    <property type="match status" value="1"/>
</dbReference>
<dbReference type="InterPro" id="IPR045851">
    <property type="entry name" value="AMP-bd_C_sf"/>
</dbReference>
<dbReference type="InterPro" id="IPR050237">
    <property type="entry name" value="ATP-dep_AMP-bd_enzyme"/>
</dbReference>
<dbReference type="Proteomes" id="UP000323380">
    <property type="component" value="Unassembled WGS sequence"/>
</dbReference>
<feature type="domain" description="AMP-binding enzyme C-terminal" evidence="5">
    <location>
        <begin position="521"/>
        <end position="596"/>
    </location>
</feature>
<feature type="compositionally biased region" description="Basic and acidic residues" evidence="3">
    <location>
        <begin position="8"/>
        <end position="22"/>
    </location>
</feature>
<proteinExistence type="inferred from homology"/>
<dbReference type="SUPFAM" id="SSF56801">
    <property type="entry name" value="Acetyl-CoA synthetase-like"/>
    <property type="match status" value="1"/>
</dbReference>
<organism evidence="6 7">
    <name type="scientific">Actinomadura chibensis</name>
    <dbReference type="NCBI Taxonomy" id="392828"/>
    <lineage>
        <taxon>Bacteria</taxon>
        <taxon>Bacillati</taxon>
        <taxon>Actinomycetota</taxon>
        <taxon>Actinomycetes</taxon>
        <taxon>Streptosporangiales</taxon>
        <taxon>Thermomonosporaceae</taxon>
        <taxon>Actinomadura</taxon>
    </lineage>
</organism>
<dbReference type="PANTHER" id="PTHR43767:SF1">
    <property type="entry name" value="NONRIBOSOMAL PEPTIDE SYNTHASE PES1 (EUROFUNG)-RELATED"/>
    <property type="match status" value="1"/>
</dbReference>
<evidence type="ECO:0000256" key="1">
    <source>
        <dbReference type="ARBA" id="ARBA00006432"/>
    </source>
</evidence>
<evidence type="ECO:0000313" key="7">
    <source>
        <dbReference type="Proteomes" id="UP000323380"/>
    </source>
</evidence>
<feature type="region of interest" description="Disordered" evidence="3">
    <location>
        <begin position="1"/>
        <end position="66"/>
    </location>
</feature>
<dbReference type="Gene3D" id="3.40.50.12780">
    <property type="entry name" value="N-terminal domain of ligase-like"/>
    <property type="match status" value="1"/>
</dbReference>
<dbReference type="InterPro" id="IPR025110">
    <property type="entry name" value="AMP-bd_C"/>
</dbReference>
<dbReference type="Pfam" id="PF13193">
    <property type="entry name" value="AMP-binding_C"/>
    <property type="match status" value="1"/>
</dbReference>
<comment type="caution">
    <text evidence="6">The sequence shown here is derived from an EMBL/GenBank/DDBJ whole genome shotgun (WGS) entry which is preliminary data.</text>
</comment>
<dbReference type="Pfam" id="PF00501">
    <property type="entry name" value="AMP-binding"/>
    <property type="match status" value="1"/>
</dbReference>
<dbReference type="PANTHER" id="PTHR43767">
    <property type="entry name" value="LONG-CHAIN-FATTY-ACID--COA LIGASE"/>
    <property type="match status" value="1"/>
</dbReference>
<evidence type="ECO:0000259" key="4">
    <source>
        <dbReference type="Pfam" id="PF00501"/>
    </source>
</evidence>